<keyword evidence="1" id="KW-0472">Membrane</keyword>
<keyword evidence="1" id="KW-0812">Transmembrane</keyword>
<sequence>MLMPLSLLQLSLSLPSFLLDGRSSGIPTRTVRNGIIHVMIGFVMISCIDVSFHLFISVS</sequence>
<dbReference type="EMBL" id="CM016554">
    <property type="protein sequence ID" value="TKW25918.1"/>
    <property type="molecule type" value="Genomic_DNA"/>
</dbReference>
<gene>
    <name evidence="2" type="ORF">SEVIR_3G151550v2</name>
</gene>
<keyword evidence="3" id="KW-1185">Reference proteome</keyword>
<keyword evidence="1" id="KW-1133">Transmembrane helix</keyword>
<evidence type="ECO:0000313" key="3">
    <source>
        <dbReference type="Proteomes" id="UP000298652"/>
    </source>
</evidence>
<organism evidence="2 3">
    <name type="scientific">Setaria viridis</name>
    <name type="common">Green bristlegrass</name>
    <name type="synonym">Setaria italica subsp. viridis</name>
    <dbReference type="NCBI Taxonomy" id="4556"/>
    <lineage>
        <taxon>Eukaryota</taxon>
        <taxon>Viridiplantae</taxon>
        <taxon>Streptophyta</taxon>
        <taxon>Embryophyta</taxon>
        <taxon>Tracheophyta</taxon>
        <taxon>Spermatophyta</taxon>
        <taxon>Magnoliopsida</taxon>
        <taxon>Liliopsida</taxon>
        <taxon>Poales</taxon>
        <taxon>Poaceae</taxon>
        <taxon>PACMAD clade</taxon>
        <taxon>Panicoideae</taxon>
        <taxon>Panicodae</taxon>
        <taxon>Paniceae</taxon>
        <taxon>Cenchrinae</taxon>
        <taxon>Setaria</taxon>
    </lineage>
</organism>
<feature type="transmembrane region" description="Helical" evidence="1">
    <location>
        <begin position="35"/>
        <end position="56"/>
    </location>
</feature>
<evidence type="ECO:0000256" key="1">
    <source>
        <dbReference type="SAM" id="Phobius"/>
    </source>
</evidence>
<name>A0A4U6V9J2_SETVI</name>
<proteinExistence type="predicted"/>
<dbReference type="Gramene" id="TKW25918">
    <property type="protein sequence ID" value="TKW25918"/>
    <property type="gene ID" value="SEVIR_3G151550v2"/>
</dbReference>
<reference evidence="2" key="1">
    <citation type="submission" date="2019-03" db="EMBL/GenBank/DDBJ databases">
        <title>WGS assembly of Setaria viridis.</title>
        <authorList>
            <person name="Huang P."/>
            <person name="Jenkins J."/>
            <person name="Grimwood J."/>
            <person name="Barry K."/>
            <person name="Healey A."/>
            <person name="Mamidi S."/>
            <person name="Sreedasyam A."/>
            <person name="Shu S."/>
            <person name="Feldman M."/>
            <person name="Wu J."/>
            <person name="Yu Y."/>
            <person name="Chen C."/>
            <person name="Johnson J."/>
            <person name="Rokhsar D."/>
            <person name="Baxter I."/>
            <person name="Schmutz J."/>
            <person name="Brutnell T."/>
            <person name="Kellogg E."/>
        </authorList>
    </citation>
    <scope>NUCLEOTIDE SEQUENCE [LARGE SCALE GENOMIC DNA]</scope>
</reference>
<dbReference type="Proteomes" id="UP000298652">
    <property type="component" value="Chromosome 3"/>
</dbReference>
<evidence type="ECO:0000313" key="2">
    <source>
        <dbReference type="EMBL" id="TKW25918.1"/>
    </source>
</evidence>
<protein>
    <submittedName>
        <fullName evidence="2">Uncharacterized protein</fullName>
    </submittedName>
</protein>
<accession>A0A4U6V9J2</accession>
<dbReference type="AlphaFoldDB" id="A0A4U6V9J2"/>